<dbReference type="SUPFAM" id="SSF88659">
    <property type="entry name" value="Sigma3 and sigma4 domains of RNA polymerase sigma factors"/>
    <property type="match status" value="1"/>
</dbReference>
<evidence type="ECO:0000256" key="4">
    <source>
        <dbReference type="ARBA" id="ARBA00023125"/>
    </source>
</evidence>
<keyword evidence="4" id="KW-0238">DNA-binding</keyword>
<keyword evidence="10" id="KW-1185">Reference proteome</keyword>
<dbReference type="Gene3D" id="1.10.10.10">
    <property type="entry name" value="Winged helix-like DNA-binding domain superfamily/Winged helix DNA-binding domain"/>
    <property type="match status" value="1"/>
</dbReference>
<dbReference type="InterPro" id="IPR027383">
    <property type="entry name" value="Znf_put"/>
</dbReference>
<gene>
    <name evidence="9" type="ORF">ACFQ2V_10395</name>
</gene>
<evidence type="ECO:0000259" key="8">
    <source>
        <dbReference type="Pfam" id="PF13490"/>
    </source>
</evidence>
<dbReference type="InterPro" id="IPR036388">
    <property type="entry name" value="WH-like_DNA-bd_sf"/>
</dbReference>
<evidence type="ECO:0000256" key="2">
    <source>
        <dbReference type="ARBA" id="ARBA00023015"/>
    </source>
</evidence>
<sequence>MSADATLWSSEAWASAPDATLLARSRDGSAEAFGELWRRHLPAAYAVANRHRGRSAPEDVVAEAAARVLGLIREGRGPHENFRAYFLSAVRTVAIDQGRRELRLVPTEDDDLEGLAPALPDLLAGLAVDEEGLALVRTAFAGLPERDQRILWHTTVEGAAPRNVAPALGMTANAVSARAMRAREALRANYLDARAARELAGADSDECRWTVTHLGAFVRGRLPKRQTERAQAHVAGCPHAAALAADLRVIHDGFPALVVPVVLAAGLATPGFVTGGVVAALSAATSAASTTAFTTAASTSGAVGSSGATCAPRGLESVAGRAAEAVAQVAGRATSLGAVFAVTAGLAGALAVPGPSLTGSGLPAPQARPSSSATAPAPAAAPSAFGRAVPATPIGTAAAAAPSAIASTVGAGVVRPVTGTPRPAASSQQPVGVGATGGATVGASPGPVAAGPPRPVAPTAQAPEPSRPSMPADPSTPGPVRPSSSTPSPAPNTPVTAPGPPTQQDPSPDPEAAAPTIRVRLVRAGDTARISVRVRTESATALTVRITNLSGAGRLTVRNSSWDCTQPGRATVSCTGARGSAVLEQAGTGGVVPLVVRVTDSTGGTWTQTLRPT</sequence>
<dbReference type="PANTHER" id="PTHR43133">
    <property type="entry name" value="RNA POLYMERASE ECF-TYPE SIGMA FACTO"/>
    <property type="match status" value="1"/>
</dbReference>
<evidence type="ECO:0000259" key="7">
    <source>
        <dbReference type="Pfam" id="PF04542"/>
    </source>
</evidence>
<evidence type="ECO:0000256" key="3">
    <source>
        <dbReference type="ARBA" id="ARBA00023082"/>
    </source>
</evidence>
<dbReference type="InterPro" id="IPR014284">
    <property type="entry name" value="RNA_pol_sigma-70_dom"/>
</dbReference>
<dbReference type="EMBL" id="JBHTKH010000005">
    <property type="protein sequence ID" value="MFD1054714.1"/>
    <property type="molecule type" value="Genomic_DNA"/>
</dbReference>
<keyword evidence="2" id="KW-0805">Transcription regulation</keyword>
<dbReference type="InterPro" id="IPR007627">
    <property type="entry name" value="RNA_pol_sigma70_r2"/>
</dbReference>
<dbReference type="Gene3D" id="1.10.1740.10">
    <property type="match status" value="1"/>
</dbReference>
<comment type="caution">
    <text evidence="9">The sequence shown here is derived from an EMBL/GenBank/DDBJ whole genome shotgun (WGS) entry which is preliminary data.</text>
</comment>
<organism evidence="9 10">
    <name type="scientific">Terrabacter terrigena</name>
    <dbReference type="NCBI Taxonomy" id="574718"/>
    <lineage>
        <taxon>Bacteria</taxon>
        <taxon>Bacillati</taxon>
        <taxon>Actinomycetota</taxon>
        <taxon>Actinomycetes</taxon>
        <taxon>Micrococcales</taxon>
        <taxon>Intrasporangiaceae</taxon>
        <taxon>Terrabacter</taxon>
    </lineage>
</organism>
<evidence type="ECO:0000313" key="9">
    <source>
        <dbReference type="EMBL" id="MFD1054714.1"/>
    </source>
</evidence>
<reference evidence="10" key="1">
    <citation type="journal article" date="2019" name="Int. J. Syst. Evol. Microbiol.">
        <title>The Global Catalogue of Microorganisms (GCM) 10K type strain sequencing project: providing services to taxonomists for standard genome sequencing and annotation.</title>
        <authorList>
            <consortium name="The Broad Institute Genomics Platform"/>
            <consortium name="The Broad Institute Genome Sequencing Center for Infectious Disease"/>
            <person name="Wu L."/>
            <person name="Ma J."/>
        </authorList>
    </citation>
    <scope>NUCLEOTIDE SEQUENCE [LARGE SCALE GENOMIC DNA]</scope>
    <source>
        <strain evidence="10">CCUG 57508</strain>
    </source>
</reference>
<dbReference type="PANTHER" id="PTHR43133:SF8">
    <property type="entry name" value="RNA POLYMERASE SIGMA FACTOR HI_1459-RELATED"/>
    <property type="match status" value="1"/>
</dbReference>
<evidence type="ECO:0000313" key="10">
    <source>
        <dbReference type="Proteomes" id="UP001597046"/>
    </source>
</evidence>
<name>A0ABW3MZ52_9MICO</name>
<dbReference type="NCBIfam" id="TIGR02937">
    <property type="entry name" value="sigma70-ECF"/>
    <property type="match status" value="1"/>
</dbReference>
<proteinExistence type="inferred from homology"/>
<dbReference type="InterPro" id="IPR013325">
    <property type="entry name" value="RNA_pol_sigma_r2"/>
</dbReference>
<dbReference type="Pfam" id="PF13490">
    <property type="entry name" value="zf-HC2"/>
    <property type="match status" value="1"/>
</dbReference>
<feature type="compositionally biased region" description="Low complexity" evidence="6">
    <location>
        <begin position="363"/>
        <end position="380"/>
    </location>
</feature>
<dbReference type="RefSeq" id="WP_386052617.1">
    <property type="nucleotide sequence ID" value="NZ_JBHTKH010000005.1"/>
</dbReference>
<dbReference type="Pfam" id="PF04542">
    <property type="entry name" value="Sigma70_r2"/>
    <property type="match status" value="1"/>
</dbReference>
<evidence type="ECO:0000256" key="1">
    <source>
        <dbReference type="ARBA" id="ARBA00010641"/>
    </source>
</evidence>
<comment type="similarity">
    <text evidence="1">Belongs to the sigma-70 factor family. ECF subfamily.</text>
</comment>
<feature type="compositionally biased region" description="Pro residues" evidence="6">
    <location>
        <begin position="488"/>
        <end position="509"/>
    </location>
</feature>
<dbReference type="InterPro" id="IPR013324">
    <property type="entry name" value="RNA_pol_sigma_r3/r4-like"/>
</dbReference>
<dbReference type="SUPFAM" id="SSF88946">
    <property type="entry name" value="Sigma2 domain of RNA polymerase sigma factors"/>
    <property type="match status" value="1"/>
</dbReference>
<keyword evidence="5" id="KW-0804">Transcription</keyword>
<dbReference type="Proteomes" id="UP001597046">
    <property type="component" value="Unassembled WGS sequence"/>
</dbReference>
<evidence type="ECO:0000256" key="5">
    <source>
        <dbReference type="ARBA" id="ARBA00023163"/>
    </source>
</evidence>
<feature type="domain" description="RNA polymerase sigma-70 region 2" evidence="7">
    <location>
        <begin position="36"/>
        <end position="101"/>
    </location>
</feature>
<dbReference type="InterPro" id="IPR039425">
    <property type="entry name" value="RNA_pol_sigma-70-like"/>
</dbReference>
<feature type="region of interest" description="Disordered" evidence="6">
    <location>
        <begin position="419"/>
        <end position="512"/>
    </location>
</feature>
<feature type="domain" description="Putative zinc-finger" evidence="8">
    <location>
        <begin position="207"/>
        <end position="239"/>
    </location>
</feature>
<keyword evidence="3" id="KW-0731">Sigma factor</keyword>
<protein>
    <submittedName>
        <fullName evidence="9">Sigma-70 family RNA polymerase sigma factor</fullName>
    </submittedName>
</protein>
<evidence type="ECO:0000256" key="6">
    <source>
        <dbReference type="SAM" id="MobiDB-lite"/>
    </source>
</evidence>
<accession>A0ABW3MZ52</accession>
<feature type="region of interest" description="Disordered" evidence="6">
    <location>
        <begin position="359"/>
        <end position="380"/>
    </location>
</feature>